<name>A0AAW9CZM4_BURTH</name>
<dbReference type="AlphaFoldDB" id="A0AAW9CZM4"/>
<evidence type="ECO:0000256" key="1">
    <source>
        <dbReference type="SAM" id="MobiDB-lite"/>
    </source>
</evidence>
<reference evidence="2" key="1">
    <citation type="submission" date="2018-08" db="EMBL/GenBank/DDBJ databases">
        <title>Identification of Burkholderia cepacia strains that express a Burkholderia pseudomallei-like capsular polysaccharide.</title>
        <authorList>
            <person name="Burtnick M.N."/>
            <person name="Vongsouvath M."/>
            <person name="Newton P."/>
            <person name="Wuthiekanun V."/>
            <person name="Limmathurotsakul D."/>
            <person name="Brett P.J."/>
            <person name="Chantratita N."/>
            <person name="Dance D.A."/>
        </authorList>
    </citation>
    <scope>NUCLEOTIDE SEQUENCE</scope>
    <source>
        <strain evidence="2">SBXCC001</strain>
    </source>
</reference>
<gene>
    <name evidence="2" type="ORF">C7S16_3754</name>
</gene>
<dbReference type="EMBL" id="QXCT01000002">
    <property type="protein sequence ID" value="MDW9255366.1"/>
    <property type="molecule type" value="Genomic_DNA"/>
</dbReference>
<accession>A0AAW9CZM4</accession>
<sequence>MAAGVRPFDRQSSPSAKHSCGAPGSRRTARGNARVALYLGPAWHAASA</sequence>
<proteinExistence type="predicted"/>
<comment type="caution">
    <text evidence="2">The sequence shown here is derived from an EMBL/GenBank/DDBJ whole genome shotgun (WGS) entry which is preliminary data.</text>
</comment>
<organism evidence="2 3">
    <name type="scientific">Burkholderia thailandensis</name>
    <dbReference type="NCBI Taxonomy" id="57975"/>
    <lineage>
        <taxon>Bacteria</taxon>
        <taxon>Pseudomonadati</taxon>
        <taxon>Pseudomonadota</taxon>
        <taxon>Betaproteobacteria</taxon>
        <taxon>Burkholderiales</taxon>
        <taxon>Burkholderiaceae</taxon>
        <taxon>Burkholderia</taxon>
        <taxon>pseudomallei group</taxon>
    </lineage>
</organism>
<dbReference type="Proteomes" id="UP001272137">
    <property type="component" value="Unassembled WGS sequence"/>
</dbReference>
<feature type="region of interest" description="Disordered" evidence="1">
    <location>
        <begin position="1"/>
        <end position="29"/>
    </location>
</feature>
<protein>
    <submittedName>
        <fullName evidence="2">Uncharacterized protein</fullName>
    </submittedName>
</protein>
<evidence type="ECO:0000313" key="3">
    <source>
        <dbReference type="Proteomes" id="UP001272137"/>
    </source>
</evidence>
<evidence type="ECO:0000313" key="2">
    <source>
        <dbReference type="EMBL" id="MDW9255366.1"/>
    </source>
</evidence>